<organism evidence="11 12">
    <name type="scientific">Porites evermanni</name>
    <dbReference type="NCBI Taxonomy" id="104178"/>
    <lineage>
        <taxon>Eukaryota</taxon>
        <taxon>Metazoa</taxon>
        <taxon>Cnidaria</taxon>
        <taxon>Anthozoa</taxon>
        <taxon>Hexacorallia</taxon>
        <taxon>Scleractinia</taxon>
        <taxon>Fungiina</taxon>
        <taxon>Poritidae</taxon>
        <taxon>Porites</taxon>
    </lineage>
</organism>
<keyword evidence="6" id="KW-0256">Endoplasmic reticulum</keyword>
<evidence type="ECO:0000313" key="11">
    <source>
        <dbReference type="EMBL" id="CAH3192240.1"/>
    </source>
</evidence>
<dbReference type="InterPro" id="IPR019540">
    <property type="entry name" value="PtdIno-glycan_biosynth_class_S"/>
</dbReference>
<dbReference type="Proteomes" id="UP001159427">
    <property type="component" value="Unassembled WGS sequence"/>
</dbReference>
<sequence length="532" mass="60504">MADCDSTDIQGEKALTEKKTKALVSLSVGLIFIFIGLPLWWNTTKVYRAPLPYDEIEQLNQFKVKYTVNLNVVLLGSQDPSILKQEIELELKKETDISAITPDYRLTVEVKNIKDAAVITKLTSSPLEDLDDYFQISFVNKESKNYSFFVLPHGTPEPDGIDAYVGKYLHCILYNNKDSKKLAAVIANIIKNVFVNEEEVNGAFSLVSKREYTKDTVESMRAQKSTTGFQVSFTLLNSDPDLVLAEWDIETAVQKYLDPFLLKFPHLDISVDSQVLHYSSIQINPRKDGESFYLPYDDLPHMINPIEAKLGSHISLYPSLNFVVYVPSQRHTPLYMRTKDGERLISQWIEVDMKPVMNTFLAQLKLLLGVKPVKLVDGVEARFPKDVGITQWEQESVMRQKTMEYLATSTITLTSLAQLLGKISNMVINDHIQQQVQQALHAVHQSVTALEHGNLTVAVLTAKTAIKSSEEAFFDPSILELLYFPDDQKYAIYIPLFLPISLPVLLSLRQAIIWYRGKDDEDRKDEKKDKQE</sequence>
<keyword evidence="7 10" id="KW-1133">Transmembrane helix</keyword>
<evidence type="ECO:0000256" key="9">
    <source>
        <dbReference type="ARBA" id="ARBA00023180"/>
    </source>
</evidence>
<keyword evidence="4" id="KW-0337">GPI-anchor biosynthesis</keyword>
<evidence type="ECO:0000256" key="8">
    <source>
        <dbReference type="ARBA" id="ARBA00023136"/>
    </source>
</evidence>
<proteinExistence type="inferred from homology"/>
<protein>
    <recommendedName>
        <fullName evidence="13">GPI transamidase component PIG-S</fullName>
    </recommendedName>
</protein>
<evidence type="ECO:0000256" key="5">
    <source>
        <dbReference type="ARBA" id="ARBA00022692"/>
    </source>
</evidence>
<dbReference type="Pfam" id="PF10510">
    <property type="entry name" value="PIG-S"/>
    <property type="match status" value="1"/>
</dbReference>
<evidence type="ECO:0000256" key="6">
    <source>
        <dbReference type="ARBA" id="ARBA00022824"/>
    </source>
</evidence>
<dbReference type="EMBL" id="CALNXI010003121">
    <property type="protein sequence ID" value="CAH3192240.1"/>
    <property type="molecule type" value="Genomic_DNA"/>
</dbReference>
<dbReference type="PANTHER" id="PTHR21072">
    <property type="entry name" value="GPI TRANSAMIDASE COMPONENT PIG-S"/>
    <property type="match status" value="1"/>
</dbReference>
<evidence type="ECO:0000256" key="4">
    <source>
        <dbReference type="ARBA" id="ARBA00022502"/>
    </source>
</evidence>
<evidence type="ECO:0000256" key="3">
    <source>
        <dbReference type="ARBA" id="ARBA00005316"/>
    </source>
</evidence>
<accession>A0ABN8SLV3</accession>
<dbReference type="PANTHER" id="PTHR21072:SF13">
    <property type="entry name" value="GPI TRANSAMIDASE COMPONENT PIG-S"/>
    <property type="match status" value="1"/>
</dbReference>
<gene>
    <name evidence="11" type="ORF">PEVE_00023543</name>
</gene>
<evidence type="ECO:0000256" key="7">
    <source>
        <dbReference type="ARBA" id="ARBA00022989"/>
    </source>
</evidence>
<comment type="subcellular location">
    <subcellularLocation>
        <location evidence="1">Endoplasmic reticulum membrane</location>
        <topology evidence="1">Multi-pass membrane protein</topology>
    </subcellularLocation>
</comment>
<feature type="transmembrane region" description="Helical" evidence="10">
    <location>
        <begin position="490"/>
        <end position="508"/>
    </location>
</feature>
<keyword evidence="9" id="KW-0325">Glycoprotein</keyword>
<reference evidence="11 12" key="1">
    <citation type="submission" date="2022-05" db="EMBL/GenBank/DDBJ databases">
        <authorList>
            <consortium name="Genoscope - CEA"/>
            <person name="William W."/>
        </authorList>
    </citation>
    <scope>NUCLEOTIDE SEQUENCE [LARGE SCALE GENOMIC DNA]</scope>
</reference>
<evidence type="ECO:0008006" key="13">
    <source>
        <dbReference type="Google" id="ProtNLM"/>
    </source>
</evidence>
<name>A0ABN8SLV3_9CNID</name>
<comment type="caution">
    <text evidence="11">The sequence shown here is derived from an EMBL/GenBank/DDBJ whole genome shotgun (WGS) entry which is preliminary data.</text>
</comment>
<keyword evidence="12" id="KW-1185">Reference proteome</keyword>
<comment type="similarity">
    <text evidence="3">Belongs to the PIGS family.</text>
</comment>
<evidence type="ECO:0000256" key="2">
    <source>
        <dbReference type="ARBA" id="ARBA00004687"/>
    </source>
</evidence>
<feature type="transmembrane region" description="Helical" evidence="10">
    <location>
        <begin position="22"/>
        <end position="41"/>
    </location>
</feature>
<keyword evidence="8 10" id="KW-0472">Membrane</keyword>
<evidence type="ECO:0000256" key="1">
    <source>
        <dbReference type="ARBA" id="ARBA00004477"/>
    </source>
</evidence>
<keyword evidence="5 10" id="KW-0812">Transmembrane</keyword>
<comment type="pathway">
    <text evidence="2">Glycolipid biosynthesis; glycosylphosphatidylinositol-anchor biosynthesis.</text>
</comment>
<evidence type="ECO:0000256" key="10">
    <source>
        <dbReference type="SAM" id="Phobius"/>
    </source>
</evidence>
<evidence type="ECO:0000313" key="12">
    <source>
        <dbReference type="Proteomes" id="UP001159427"/>
    </source>
</evidence>